<dbReference type="RefSeq" id="WP_137335334.1">
    <property type="nucleotide sequence ID" value="NZ_CP040078.1"/>
</dbReference>
<dbReference type="PANTHER" id="PTHR35848">
    <property type="entry name" value="OXALATE-BINDING PROTEIN"/>
    <property type="match status" value="1"/>
</dbReference>
<dbReference type="Proteomes" id="UP000298656">
    <property type="component" value="Chromosome 2"/>
</dbReference>
<organism evidence="4 5">
    <name type="scientific">Trinickia violacea</name>
    <dbReference type="NCBI Taxonomy" id="2571746"/>
    <lineage>
        <taxon>Bacteria</taxon>
        <taxon>Pseudomonadati</taxon>
        <taxon>Pseudomonadota</taxon>
        <taxon>Betaproteobacteria</taxon>
        <taxon>Burkholderiales</taxon>
        <taxon>Burkholderiaceae</taxon>
        <taxon>Trinickia</taxon>
    </lineage>
</organism>
<dbReference type="GO" id="GO:0046872">
    <property type="term" value="F:metal ion binding"/>
    <property type="evidence" value="ECO:0007669"/>
    <property type="project" value="UniProtKB-KW"/>
</dbReference>
<dbReference type="SUPFAM" id="SSF51182">
    <property type="entry name" value="RmlC-like cupins"/>
    <property type="match status" value="1"/>
</dbReference>
<dbReference type="PANTHER" id="PTHR35848:SF6">
    <property type="entry name" value="CUPIN TYPE-2 DOMAIN-CONTAINING PROTEIN"/>
    <property type="match status" value="1"/>
</dbReference>
<dbReference type="InterPro" id="IPR051610">
    <property type="entry name" value="GPI/OXD"/>
</dbReference>
<dbReference type="InterPro" id="IPR014710">
    <property type="entry name" value="RmlC-like_jellyroll"/>
</dbReference>
<dbReference type="EMBL" id="CP040078">
    <property type="protein sequence ID" value="QCP52563.1"/>
    <property type="molecule type" value="Genomic_DNA"/>
</dbReference>
<feature type="compositionally biased region" description="Polar residues" evidence="2">
    <location>
        <begin position="27"/>
        <end position="37"/>
    </location>
</feature>
<dbReference type="Pfam" id="PF07883">
    <property type="entry name" value="Cupin_2"/>
    <property type="match status" value="1"/>
</dbReference>
<dbReference type="AlphaFoldDB" id="A0A4P8IYD3"/>
<sequence length="221" mass="24239">MKKQPEKKDKSAKEEKSAKKEKSPKKGQSTKSSPSKIQSALPYVVNVDNVREIERLNGEHWGSAWKPLTPALDSIPGRLGANLTRLPPGRTACPFHAHAREDEVFFVLSGRGVLRYGNALQEIRAGDCISCPAGMGVAHQLANPFDEDLLFFAVGLNDPHEVCTYPDTGKVMIRSLNKVARLAETPYLDGEPDTPRVLELARSIAGVSVGKSKGKNKKRKR</sequence>
<feature type="compositionally biased region" description="Basic and acidic residues" evidence="2">
    <location>
        <begin position="1"/>
        <end position="21"/>
    </location>
</feature>
<evidence type="ECO:0000259" key="3">
    <source>
        <dbReference type="Pfam" id="PF07883"/>
    </source>
</evidence>
<dbReference type="InterPro" id="IPR013096">
    <property type="entry name" value="Cupin_2"/>
</dbReference>
<evidence type="ECO:0000313" key="4">
    <source>
        <dbReference type="EMBL" id="QCP52563.1"/>
    </source>
</evidence>
<keyword evidence="1" id="KW-0479">Metal-binding</keyword>
<dbReference type="InterPro" id="IPR011051">
    <property type="entry name" value="RmlC_Cupin_sf"/>
</dbReference>
<reference evidence="4 5" key="1">
    <citation type="submission" date="2019-05" db="EMBL/GenBank/DDBJ databases">
        <title>Burkholderia sp. DHOD12, isolated from subtropical forest soil.</title>
        <authorList>
            <person name="Gao Z.-H."/>
            <person name="Qiu L.-H."/>
        </authorList>
    </citation>
    <scope>NUCLEOTIDE SEQUENCE [LARGE SCALE GENOMIC DNA]</scope>
    <source>
        <strain evidence="4 5">DHOD12</strain>
    </source>
</reference>
<accession>A0A4P8IYD3</accession>
<gene>
    <name evidence="4" type="ORF">FAZ95_25725</name>
</gene>
<keyword evidence="5" id="KW-1185">Reference proteome</keyword>
<evidence type="ECO:0000256" key="2">
    <source>
        <dbReference type="SAM" id="MobiDB-lite"/>
    </source>
</evidence>
<dbReference type="CDD" id="cd02224">
    <property type="entry name" value="cupin_SPO2919-like"/>
    <property type="match status" value="1"/>
</dbReference>
<name>A0A4P8IYD3_9BURK</name>
<feature type="domain" description="Cupin type-2" evidence="3">
    <location>
        <begin position="83"/>
        <end position="154"/>
    </location>
</feature>
<dbReference type="Gene3D" id="2.60.120.10">
    <property type="entry name" value="Jelly Rolls"/>
    <property type="match status" value="1"/>
</dbReference>
<feature type="region of interest" description="Disordered" evidence="2">
    <location>
        <begin position="1"/>
        <end position="37"/>
    </location>
</feature>
<protein>
    <submittedName>
        <fullName evidence="4">Cupin domain-containing protein</fullName>
    </submittedName>
</protein>
<dbReference type="KEGG" id="tvl:FAZ95_25725"/>
<proteinExistence type="predicted"/>
<dbReference type="OrthoDB" id="116921at2"/>
<evidence type="ECO:0000313" key="5">
    <source>
        <dbReference type="Proteomes" id="UP000298656"/>
    </source>
</evidence>
<evidence type="ECO:0000256" key="1">
    <source>
        <dbReference type="ARBA" id="ARBA00022723"/>
    </source>
</evidence>